<accession>A0A0C9Z9A5</accession>
<proteinExistence type="predicted"/>
<dbReference type="AlphaFoldDB" id="A0A0C9Z9A5"/>
<reference evidence="2" key="2">
    <citation type="submission" date="2015-01" db="EMBL/GenBank/DDBJ databases">
        <title>Evolutionary Origins and Diversification of the Mycorrhizal Mutualists.</title>
        <authorList>
            <consortium name="DOE Joint Genome Institute"/>
            <consortium name="Mycorrhizal Genomics Consortium"/>
            <person name="Kohler A."/>
            <person name="Kuo A."/>
            <person name="Nagy L.G."/>
            <person name="Floudas D."/>
            <person name="Copeland A."/>
            <person name="Barry K.W."/>
            <person name="Cichocki N."/>
            <person name="Veneault-Fourrey C."/>
            <person name="LaButti K."/>
            <person name="Lindquist E.A."/>
            <person name="Lipzen A."/>
            <person name="Lundell T."/>
            <person name="Morin E."/>
            <person name="Murat C."/>
            <person name="Riley R."/>
            <person name="Ohm R."/>
            <person name="Sun H."/>
            <person name="Tunlid A."/>
            <person name="Henrissat B."/>
            <person name="Grigoriev I.V."/>
            <person name="Hibbett D.S."/>
            <person name="Martin F."/>
        </authorList>
    </citation>
    <scope>NUCLEOTIDE SEQUENCE [LARGE SCALE GENOMIC DNA]</scope>
    <source>
        <strain evidence="2">441</strain>
    </source>
</reference>
<gene>
    <name evidence="1" type="ORF">PISMIDRAFT_266985</name>
</gene>
<dbReference type="Proteomes" id="UP000054018">
    <property type="component" value="Unassembled WGS sequence"/>
</dbReference>
<dbReference type="EMBL" id="KN833856">
    <property type="protein sequence ID" value="KIK16483.1"/>
    <property type="molecule type" value="Genomic_DNA"/>
</dbReference>
<reference evidence="1 2" key="1">
    <citation type="submission" date="2014-04" db="EMBL/GenBank/DDBJ databases">
        <authorList>
            <consortium name="DOE Joint Genome Institute"/>
            <person name="Kuo A."/>
            <person name="Kohler A."/>
            <person name="Costa M.D."/>
            <person name="Nagy L.G."/>
            <person name="Floudas D."/>
            <person name="Copeland A."/>
            <person name="Barry K.W."/>
            <person name="Cichocki N."/>
            <person name="Veneault-Fourrey C."/>
            <person name="LaButti K."/>
            <person name="Lindquist E.A."/>
            <person name="Lipzen A."/>
            <person name="Lundell T."/>
            <person name="Morin E."/>
            <person name="Murat C."/>
            <person name="Sun H."/>
            <person name="Tunlid A."/>
            <person name="Henrissat B."/>
            <person name="Grigoriev I.V."/>
            <person name="Hibbett D.S."/>
            <person name="Martin F."/>
            <person name="Nordberg H.P."/>
            <person name="Cantor M.N."/>
            <person name="Hua S.X."/>
        </authorList>
    </citation>
    <scope>NUCLEOTIDE SEQUENCE [LARGE SCALE GENOMIC DNA]</scope>
    <source>
        <strain evidence="1 2">441</strain>
    </source>
</reference>
<organism evidence="1 2">
    <name type="scientific">Pisolithus microcarpus 441</name>
    <dbReference type="NCBI Taxonomy" id="765257"/>
    <lineage>
        <taxon>Eukaryota</taxon>
        <taxon>Fungi</taxon>
        <taxon>Dikarya</taxon>
        <taxon>Basidiomycota</taxon>
        <taxon>Agaricomycotina</taxon>
        <taxon>Agaricomycetes</taxon>
        <taxon>Agaricomycetidae</taxon>
        <taxon>Boletales</taxon>
        <taxon>Sclerodermatineae</taxon>
        <taxon>Pisolithaceae</taxon>
        <taxon>Pisolithus</taxon>
    </lineage>
</organism>
<sequence length="110" mass="12102">MCGIGGAPPSPLQRCANIYMITGCPWSVPRSGVLSRLSLKNHSADTSLPVIGRYRSVTPDLTCNCEYSQLLSSPPSPLVRFSPYRCALTILRPLSALPSVLNFWIHELTW</sequence>
<dbReference type="HOGENOM" id="CLU_2172035_0_0_1"/>
<evidence type="ECO:0000313" key="1">
    <source>
        <dbReference type="EMBL" id="KIK16483.1"/>
    </source>
</evidence>
<evidence type="ECO:0000313" key="2">
    <source>
        <dbReference type="Proteomes" id="UP000054018"/>
    </source>
</evidence>
<protein>
    <submittedName>
        <fullName evidence="1">Uncharacterized protein</fullName>
    </submittedName>
</protein>
<name>A0A0C9Z9A5_9AGAM</name>
<keyword evidence="2" id="KW-1185">Reference proteome</keyword>